<comment type="caution">
    <text evidence="1">The sequence shown here is derived from an EMBL/GenBank/DDBJ whole genome shotgun (WGS) entry which is preliminary data.</text>
</comment>
<dbReference type="SUPFAM" id="SSF110087">
    <property type="entry name" value="DR1885-like metal-binding protein"/>
    <property type="match status" value="1"/>
</dbReference>
<dbReference type="Gene3D" id="2.60.40.1890">
    <property type="entry name" value="PCu(A)C copper chaperone"/>
    <property type="match status" value="1"/>
</dbReference>
<evidence type="ECO:0000313" key="2">
    <source>
        <dbReference type="Proteomes" id="UP000635316"/>
    </source>
</evidence>
<dbReference type="PANTHER" id="PTHR36302:SF1">
    <property type="entry name" value="COPPER CHAPERONE PCU(A)C"/>
    <property type="match status" value="1"/>
</dbReference>
<dbReference type="EMBL" id="JAENGP010000001">
    <property type="protein sequence ID" value="MBK1779809.1"/>
    <property type="molecule type" value="Genomic_DNA"/>
</dbReference>
<organism evidence="1 2">
    <name type="scientific">Advenella mandrilli</name>
    <dbReference type="NCBI Taxonomy" id="2800330"/>
    <lineage>
        <taxon>Bacteria</taxon>
        <taxon>Pseudomonadati</taxon>
        <taxon>Pseudomonadota</taxon>
        <taxon>Betaproteobacteria</taxon>
        <taxon>Burkholderiales</taxon>
        <taxon>Alcaligenaceae</taxon>
    </lineage>
</organism>
<dbReference type="PANTHER" id="PTHR36302">
    <property type="entry name" value="BLR7088 PROTEIN"/>
    <property type="match status" value="1"/>
</dbReference>
<dbReference type="RefSeq" id="WP_200232905.1">
    <property type="nucleotide sequence ID" value="NZ_JAENGP010000001.1"/>
</dbReference>
<gene>
    <name evidence="1" type="ORF">JHL22_01115</name>
</gene>
<evidence type="ECO:0000313" key="1">
    <source>
        <dbReference type="EMBL" id="MBK1779809.1"/>
    </source>
</evidence>
<protein>
    <submittedName>
        <fullName evidence="1">Copper chaperone PCu(A)C</fullName>
    </submittedName>
</protein>
<dbReference type="InterPro" id="IPR058248">
    <property type="entry name" value="Lxx211020-like"/>
</dbReference>
<keyword evidence="2" id="KW-1185">Reference proteome</keyword>
<sequence>MNAFLKKLIGITALALFAGTAWWAVEYFKEPQYDWIEVCTMEGVKRVKYDNEGNLLAEEWISQVPAHVLAAIEEANKTETANNSPPQTGFEEPYAELDKVQIEQCWVRLLPSNLPAAGYFELKNNTGQELVLTGVESKDYGVAILHENVKKQGMLTMVALPEVRIPASGQLSFSPITNHIMLENSNRALKSGDFIGLIFYFQGNGIKTVQCKMKGPNALSY</sequence>
<dbReference type="InterPro" id="IPR007410">
    <property type="entry name" value="LpqE-like"/>
</dbReference>
<name>A0ABS1E8A8_9BURK</name>
<accession>A0ABS1E8A8</accession>
<dbReference type="Pfam" id="PF04314">
    <property type="entry name" value="PCuAC"/>
    <property type="match status" value="1"/>
</dbReference>
<proteinExistence type="predicted"/>
<reference evidence="1 2" key="1">
    <citation type="submission" date="2020-12" db="EMBL/GenBank/DDBJ databases">
        <authorList>
            <person name="Lu T."/>
            <person name="Wang Q."/>
            <person name="Han X."/>
        </authorList>
    </citation>
    <scope>NUCLEOTIDE SEQUENCE [LARGE SCALE GENOMIC DNA]</scope>
    <source>
        <strain evidence="1 2">WQ 585</strain>
    </source>
</reference>
<dbReference type="Proteomes" id="UP000635316">
    <property type="component" value="Unassembled WGS sequence"/>
</dbReference>
<dbReference type="InterPro" id="IPR036182">
    <property type="entry name" value="PCuAC_sf"/>
</dbReference>